<evidence type="ECO:0000313" key="1">
    <source>
        <dbReference type="EMBL" id="MEJ8305419.1"/>
    </source>
</evidence>
<name>A0ACC6PEQ2_9BACL</name>
<keyword evidence="2" id="KW-1185">Reference proteome</keyword>
<dbReference type="Proteomes" id="UP001380953">
    <property type="component" value="Unassembled WGS sequence"/>
</dbReference>
<dbReference type="EMBL" id="JBBKAR010000043">
    <property type="protein sequence ID" value="MEJ8305419.1"/>
    <property type="molecule type" value="Genomic_DNA"/>
</dbReference>
<protein>
    <submittedName>
        <fullName evidence="1">Uncharacterized protein</fullName>
    </submittedName>
</protein>
<gene>
    <name evidence="1" type="ORF">WKI47_16035</name>
</gene>
<accession>A0ACC6PEQ2</accession>
<proteinExistence type="predicted"/>
<comment type="caution">
    <text evidence="1">The sequence shown here is derived from an EMBL/GenBank/DDBJ whole genome shotgun (WGS) entry which is preliminary data.</text>
</comment>
<reference evidence="1" key="1">
    <citation type="submission" date="2024-03" db="EMBL/GenBank/DDBJ databases">
        <title>Whole genome sequecning of epiphytes from Marcgravia umbellata leaves.</title>
        <authorList>
            <person name="Kumar G."/>
            <person name="Savka M.A."/>
        </authorList>
    </citation>
    <scope>NUCLEOTIDE SEQUENCE</scope>
    <source>
        <strain evidence="1">RIT_BL5</strain>
    </source>
</reference>
<organism evidence="1 2">
    <name type="scientific">Saccharibacillus sacchari</name>
    <dbReference type="NCBI Taxonomy" id="456493"/>
    <lineage>
        <taxon>Bacteria</taxon>
        <taxon>Bacillati</taxon>
        <taxon>Bacillota</taxon>
        <taxon>Bacilli</taxon>
        <taxon>Bacillales</taxon>
        <taxon>Paenibacillaceae</taxon>
        <taxon>Saccharibacillus</taxon>
    </lineage>
</organism>
<evidence type="ECO:0000313" key="2">
    <source>
        <dbReference type="Proteomes" id="UP001380953"/>
    </source>
</evidence>
<sequence>MILFDRKPNVKFALAFLAMLLFLGSLPVSAQETGTSVSAIRPPSGIGLQDANRVRLLQEARAMYQLNEAQASSYEYGQYYDKFKKISLDAFAVAFDPASSSADLAAALQPFDTYPPYDLFAGDNNVFVDGILFEKELQLHLYTEFGSEPGLWTEANGEQWINEIATVRDRLYPLISWDYWKPEVWPIFWEFLKKEASFEDLRNGRSDIFAQTFQYRADVLNRLADGRLAPQQTASFDTAVQELTRLLAVSAQPQPIADAFAQVKTAYETLPQGGNPASALAADIEAARLLLNLPKGIRSGQYPASAFGTLRRAINEAQRALEKGSSAAQFVQAQTKLAAAVADFRSKKKP</sequence>